<accession>A0A401KPT0</accession>
<dbReference type="Proteomes" id="UP000286921">
    <property type="component" value="Unassembled WGS sequence"/>
</dbReference>
<evidence type="ECO:0000313" key="2">
    <source>
        <dbReference type="Proteomes" id="UP000286921"/>
    </source>
</evidence>
<dbReference type="EMBL" id="BDHI01000007">
    <property type="protein sequence ID" value="GCB21290.1"/>
    <property type="molecule type" value="Genomic_DNA"/>
</dbReference>
<proteinExistence type="predicted"/>
<evidence type="ECO:0000313" key="1">
    <source>
        <dbReference type="EMBL" id="GCB21290.1"/>
    </source>
</evidence>
<dbReference type="STRING" id="105351.A0A401KPT0"/>
<protein>
    <submittedName>
        <fullName evidence="1">Uncharacterized protein</fullName>
    </submittedName>
</protein>
<organism evidence="1 2">
    <name type="scientific">Aspergillus awamori</name>
    <name type="common">Black koji mold</name>
    <dbReference type="NCBI Taxonomy" id="105351"/>
    <lineage>
        <taxon>Eukaryota</taxon>
        <taxon>Fungi</taxon>
        <taxon>Dikarya</taxon>
        <taxon>Ascomycota</taxon>
        <taxon>Pezizomycotina</taxon>
        <taxon>Eurotiomycetes</taxon>
        <taxon>Eurotiomycetidae</taxon>
        <taxon>Eurotiales</taxon>
        <taxon>Aspergillaceae</taxon>
        <taxon>Aspergillus</taxon>
    </lineage>
</organism>
<comment type="caution">
    <text evidence="1">The sequence shown here is derived from an EMBL/GenBank/DDBJ whole genome shotgun (WGS) entry which is preliminary data.</text>
</comment>
<dbReference type="AlphaFoldDB" id="A0A401KPT0"/>
<reference evidence="1 2" key="1">
    <citation type="submission" date="2016-09" db="EMBL/GenBank/DDBJ databases">
        <title>Aspergillus awamori IFM 58123T.</title>
        <authorList>
            <person name="Kusuya Y."/>
            <person name="Shimizu M."/>
            <person name="Takahashi H."/>
            <person name="Yaguchi T."/>
        </authorList>
    </citation>
    <scope>NUCLEOTIDE SEQUENCE [LARGE SCALE GENOMIC DNA]</scope>
    <source>
        <strain evidence="1 2">IFM 58123</strain>
    </source>
</reference>
<gene>
    <name evidence="1" type="ORF">AAWM_04175</name>
</gene>
<keyword evidence="2" id="KW-1185">Reference proteome</keyword>
<sequence length="133" mass="14190">MDDMGKNIALTMELHEDLARQGRDISNEFLVPMTTADLAVTAAFAQSVSASLALPPVTANKGQTYLSKCRNLDTELEPLIREVDLSSNPIPVDNLREPGMAHGALAALGQPVIDKTGADIGSLYQGSQRKLSV</sequence>
<name>A0A401KPT0_ASPAW</name>